<comment type="cofactor">
    <cofactor evidence="1">
        <name>pyruvate</name>
        <dbReference type="ChEBI" id="CHEBI:15361"/>
    </cofactor>
</comment>
<evidence type="ECO:0000256" key="1">
    <source>
        <dbReference type="ARBA" id="ARBA00001928"/>
    </source>
</evidence>
<protein>
    <recommendedName>
        <fullName evidence="3">phosphatidylserine decarboxylase</fullName>
        <ecNumber evidence="3">4.1.1.65</ecNumber>
    </recommendedName>
</protein>
<evidence type="ECO:0000256" key="9">
    <source>
        <dbReference type="ARBA" id="ARBA00023264"/>
    </source>
</evidence>
<dbReference type="GeneID" id="100200709"/>
<comment type="function">
    <text evidence="12">Catalyzes the formation of phosphatidylethanolamine (PtdEtn) from phosphatidylserine (PtdSer). Plays a central role in phospholipid metabolism and in the interorganelle trafficking of phosphatidylserine. May be involved in lipid droplet biogenesis at the endoplasmic reticulum membrane.</text>
</comment>
<sequence>MLKHILMFLFMCNIFLWRPKMAVDILSLKQKKMIDSRKICIYGKKYVISQFFVSKKVLQTRDFSKSHQEHERRSRIEWFYIPAGVGFGLLCFIQLRHMWRRQRNAPFDEANDEPIKNGFIFKSWQVEAFKIIPTRFLSRVWGHCSNTHIPVPLRAPLINSYCHLFNCNLNEAVISDVKEYETFNAFFTRQLKPGVREIDHSVTMVSPADSTILSLGSFSHKDMTLEQIKGVTFPLSTFFGPRHPFFKKLCSFFPESDPLYSPGSCHQENDFKIFYCTFYLAPGDYHWFHSPTEWTVDQRRHIPGNLFSVNPRVLKTVEGIFNINERVLLSGRWKHGLFMCGAIGAYNVGSIKLNFPVEKQFGTNSPFNSDGFQDRLYPTGVLLKRGDTVGRFELGSSLVLVFTAPKTFKFNVKCGDKVKYGQPLGNIKDES</sequence>
<dbReference type="RefSeq" id="XP_065655680.1">
    <property type="nucleotide sequence ID" value="XM_065799608.1"/>
</dbReference>
<dbReference type="PANTHER" id="PTHR10067:SF6">
    <property type="entry name" value="PHOSPHATIDYLSERINE DECARBOXYLASE PROENZYME, MITOCHONDRIAL"/>
    <property type="match status" value="1"/>
</dbReference>
<dbReference type="InterPro" id="IPR003817">
    <property type="entry name" value="PS_Dcarbxylase"/>
</dbReference>
<dbReference type="NCBIfam" id="TIGR00163">
    <property type="entry name" value="PS_decarb"/>
    <property type="match status" value="1"/>
</dbReference>
<evidence type="ECO:0000256" key="2">
    <source>
        <dbReference type="ARBA" id="ARBA00005189"/>
    </source>
</evidence>
<keyword evidence="13" id="KW-0732">Signal</keyword>
<evidence type="ECO:0000256" key="6">
    <source>
        <dbReference type="ARBA" id="ARBA00023098"/>
    </source>
</evidence>
<proteinExistence type="predicted"/>
<feature type="signal peptide" evidence="13">
    <location>
        <begin position="1"/>
        <end position="22"/>
    </location>
</feature>
<keyword evidence="7" id="KW-0594">Phospholipid biosynthesis</keyword>
<keyword evidence="14" id="KW-1185">Reference proteome</keyword>
<evidence type="ECO:0000256" key="8">
    <source>
        <dbReference type="ARBA" id="ARBA00023239"/>
    </source>
</evidence>
<keyword evidence="6" id="KW-0443">Lipid metabolism</keyword>
<evidence type="ECO:0000256" key="10">
    <source>
        <dbReference type="ARBA" id="ARBA00023317"/>
    </source>
</evidence>
<dbReference type="EC" id="4.1.1.65" evidence="3"/>
<keyword evidence="9" id="KW-1208">Phospholipid metabolism</keyword>
<evidence type="ECO:0000313" key="15">
    <source>
        <dbReference type="RefSeq" id="XP_065655680.1"/>
    </source>
</evidence>
<comment type="pathway">
    <text evidence="2">Lipid metabolism.</text>
</comment>
<evidence type="ECO:0000256" key="12">
    <source>
        <dbReference type="ARBA" id="ARBA00045136"/>
    </source>
</evidence>
<keyword evidence="10" id="KW-0670">Pyruvate</keyword>
<evidence type="ECO:0000256" key="4">
    <source>
        <dbReference type="ARBA" id="ARBA00022516"/>
    </source>
</evidence>
<evidence type="ECO:0000256" key="5">
    <source>
        <dbReference type="ARBA" id="ARBA00022793"/>
    </source>
</evidence>
<evidence type="ECO:0000256" key="3">
    <source>
        <dbReference type="ARBA" id="ARBA00012243"/>
    </source>
</evidence>
<comment type="pathway">
    <text evidence="11">Phospholipid metabolism; phosphatidylethanolamine biosynthesis.</text>
</comment>
<feature type="chain" id="PRO_5045428996" description="phosphatidylserine decarboxylase" evidence="13">
    <location>
        <begin position="23"/>
        <end position="431"/>
    </location>
</feature>
<evidence type="ECO:0000256" key="7">
    <source>
        <dbReference type="ARBA" id="ARBA00023209"/>
    </source>
</evidence>
<evidence type="ECO:0000313" key="14">
    <source>
        <dbReference type="Proteomes" id="UP001652625"/>
    </source>
</evidence>
<evidence type="ECO:0000256" key="13">
    <source>
        <dbReference type="SAM" id="SignalP"/>
    </source>
</evidence>
<keyword evidence="8" id="KW-0456">Lyase</keyword>
<evidence type="ECO:0000256" key="11">
    <source>
        <dbReference type="ARBA" id="ARBA00024326"/>
    </source>
</evidence>
<reference evidence="15" key="1">
    <citation type="submission" date="2025-08" db="UniProtKB">
        <authorList>
            <consortium name="RefSeq"/>
        </authorList>
    </citation>
    <scope>IDENTIFICATION</scope>
</reference>
<keyword evidence="4" id="KW-0444">Lipid biosynthesis</keyword>
<dbReference type="InterPro" id="IPR033177">
    <property type="entry name" value="PSD-B"/>
</dbReference>
<accession>A0ABM4C2A0</accession>
<gene>
    <name evidence="15" type="primary">LOC100200709</name>
</gene>
<dbReference type="Pfam" id="PF02666">
    <property type="entry name" value="PS_Dcarbxylase"/>
    <property type="match status" value="1"/>
</dbReference>
<organism evidence="14 15">
    <name type="scientific">Hydra vulgaris</name>
    <name type="common">Hydra</name>
    <name type="synonym">Hydra attenuata</name>
    <dbReference type="NCBI Taxonomy" id="6087"/>
    <lineage>
        <taxon>Eukaryota</taxon>
        <taxon>Metazoa</taxon>
        <taxon>Cnidaria</taxon>
        <taxon>Hydrozoa</taxon>
        <taxon>Hydroidolina</taxon>
        <taxon>Anthoathecata</taxon>
        <taxon>Aplanulata</taxon>
        <taxon>Hydridae</taxon>
        <taxon>Hydra</taxon>
    </lineage>
</organism>
<name>A0ABM4C2A0_HYDVU</name>
<dbReference type="PANTHER" id="PTHR10067">
    <property type="entry name" value="PHOSPHATIDYLSERINE DECARBOXYLASE"/>
    <property type="match status" value="1"/>
</dbReference>
<dbReference type="Proteomes" id="UP001652625">
    <property type="component" value="Chromosome 06"/>
</dbReference>
<keyword evidence="5" id="KW-0210">Decarboxylase</keyword>